<keyword evidence="2" id="KW-1185">Reference proteome</keyword>
<reference evidence="1 2" key="1">
    <citation type="submission" date="2021-05" db="EMBL/GenBank/DDBJ databases">
        <title>Genome Assembly of Synthetic Allotetraploid Brassica napus Reveals Homoeologous Exchanges between Subgenomes.</title>
        <authorList>
            <person name="Davis J.T."/>
        </authorList>
    </citation>
    <scope>NUCLEOTIDE SEQUENCE [LARGE SCALE GENOMIC DNA]</scope>
    <source>
        <strain evidence="2">cv. Da-Ae</strain>
        <tissue evidence="1">Seedling</tissue>
    </source>
</reference>
<name>A0ABQ8B992_BRANA</name>
<comment type="caution">
    <text evidence="1">The sequence shown here is derived from an EMBL/GenBank/DDBJ whole genome shotgun (WGS) entry which is preliminary data.</text>
</comment>
<evidence type="ECO:0000313" key="1">
    <source>
        <dbReference type="EMBL" id="KAH0901366.1"/>
    </source>
</evidence>
<protein>
    <submittedName>
        <fullName evidence="1">Uncharacterized protein</fullName>
    </submittedName>
</protein>
<accession>A0ABQ8B992</accession>
<evidence type="ECO:0000313" key="2">
    <source>
        <dbReference type="Proteomes" id="UP000824890"/>
    </source>
</evidence>
<gene>
    <name evidence="1" type="ORF">HID58_040869</name>
</gene>
<sequence length="29" mass="3128">MGAARSVFSLSLIPSSTHGINRNHLNLFS</sequence>
<organism evidence="1 2">
    <name type="scientific">Brassica napus</name>
    <name type="common">Rape</name>
    <dbReference type="NCBI Taxonomy" id="3708"/>
    <lineage>
        <taxon>Eukaryota</taxon>
        <taxon>Viridiplantae</taxon>
        <taxon>Streptophyta</taxon>
        <taxon>Embryophyta</taxon>
        <taxon>Tracheophyta</taxon>
        <taxon>Spermatophyta</taxon>
        <taxon>Magnoliopsida</taxon>
        <taxon>eudicotyledons</taxon>
        <taxon>Gunneridae</taxon>
        <taxon>Pentapetalae</taxon>
        <taxon>rosids</taxon>
        <taxon>malvids</taxon>
        <taxon>Brassicales</taxon>
        <taxon>Brassicaceae</taxon>
        <taxon>Brassiceae</taxon>
        <taxon>Brassica</taxon>
    </lineage>
</organism>
<dbReference type="EMBL" id="JAGKQM010000011">
    <property type="protein sequence ID" value="KAH0901366.1"/>
    <property type="molecule type" value="Genomic_DNA"/>
</dbReference>
<proteinExistence type="predicted"/>
<dbReference type="Proteomes" id="UP000824890">
    <property type="component" value="Unassembled WGS sequence"/>
</dbReference>